<comment type="caution">
    <text evidence="1">The sequence shown here is derived from an EMBL/GenBank/DDBJ whole genome shotgun (WGS) entry which is preliminary data.</text>
</comment>
<proteinExistence type="predicted"/>
<dbReference type="EMBL" id="PYAW01000002">
    <property type="protein sequence ID" value="PSL47977.1"/>
    <property type="molecule type" value="Genomic_DNA"/>
</dbReference>
<sequence length="65" mass="7149">MPRHSPPGLCYRGAKDDIKRPVLAVIGHVAVYQGKGEHIAMPGPQESLMHNTVIINKIFSDVDNE</sequence>
<evidence type="ECO:0000313" key="2">
    <source>
        <dbReference type="Proteomes" id="UP000240971"/>
    </source>
</evidence>
<accession>A0A2P8HP68</accession>
<reference evidence="1 2" key="1">
    <citation type="submission" date="2018-03" db="EMBL/GenBank/DDBJ databases">
        <title>Genomic Encyclopedia of Archaeal and Bacterial Type Strains, Phase II (KMG-II): from individual species to whole genera.</title>
        <authorList>
            <person name="Goeker M."/>
        </authorList>
    </citation>
    <scope>NUCLEOTIDE SEQUENCE [LARGE SCALE GENOMIC DNA]</scope>
    <source>
        <strain evidence="1 2">DSM 24859</strain>
    </source>
</reference>
<organism evidence="1 2">
    <name type="scientific">Chitinophaga niastensis</name>
    <dbReference type="NCBI Taxonomy" id="536980"/>
    <lineage>
        <taxon>Bacteria</taxon>
        <taxon>Pseudomonadati</taxon>
        <taxon>Bacteroidota</taxon>
        <taxon>Chitinophagia</taxon>
        <taxon>Chitinophagales</taxon>
        <taxon>Chitinophagaceae</taxon>
        <taxon>Chitinophaga</taxon>
    </lineage>
</organism>
<keyword evidence="2" id="KW-1185">Reference proteome</keyword>
<dbReference type="Proteomes" id="UP000240971">
    <property type="component" value="Unassembled WGS sequence"/>
</dbReference>
<name>A0A2P8HP68_CHINA</name>
<gene>
    <name evidence="1" type="ORF">CLV51_102837</name>
</gene>
<dbReference type="AlphaFoldDB" id="A0A2P8HP68"/>
<protein>
    <submittedName>
        <fullName evidence="1">Uncharacterized protein</fullName>
    </submittedName>
</protein>
<evidence type="ECO:0000313" key="1">
    <source>
        <dbReference type="EMBL" id="PSL47977.1"/>
    </source>
</evidence>